<evidence type="ECO:0000256" key="3">
    <source>
        <dbReference type="ARBA" id="ARBA00022801"/>
    </source>
</evidence>
<keyword evidence="3" id="KW-0378">Hydrolase</keyword>
<evidence type="ECO:0000313" key="7">
    <source>
        <dbReference type="Proteomes" id="UP001055712"/>
    </source>
</evidence>
<evidence type="ECO:0000313" key="6">
    <source>
        <dbReference type="EMBL" id="KAI3437716.1"/>
    </source>
</evidence>
<reference evidence="6" key="2">
    <citation type="submission" date="2020-11" db="EMBL/GenBank/DDBJ databases">
        <authorList>
            <person name="Cecchin M."/>
            <person name="Marcolungo L."/>
            <person name="Rossato M."/>
            <person name="Girolomoni L."/>
            <person name="Cosentino E."/>
            <person name="Cuine S."/>
            <person name="Li-Beisson Y."/>
            <person name="Delledonne M."/>
            <person name="Ballottari M."/>
        </authorList>
    </citation>
    <scope>NUCLEOTIDE SEQUENCE</scope>
    <source>
        <strain evidence="6">211/11P</strain>
        <tissue evidence="6">Whole cell</tissue>
    </source>
</reference>
<dbReference type="PROSITE" id="PS51770">
    <property type="entry name" value="HOTDOG_ACOT"/>
    <property type="match status" value="2"/>
</dbReference>
<dbReference type="PANTHER" id="PTHR12655:SF0">
    <property type="entry name" value="ACYL-COENZYME A THIOESTERASE 9, MITOCHONDRIAL"/>
    <property type="match status" value="1"/>
</dbReference>
<dbReference type="GO" id="GO:0047617">
    <property type="term" value="F:fatty acyl-CoA hydrolase activity"/>
    <property type="evidence" value="ECO:0007669"/>
    <property type="project" value="TreeGrafter"/>
</dbReference>
<keyword evidence="4" id="KW-0809">Transit peptide</keyword>
<proteinExistence type="inferred from homology"/>
<dbReference type="InterPro" id="IPR033120">
    <property type="entry name" value="HOTDOG_ACOT"/>
</dbReference>
<dbReference type="EMBL" id="SIDB01000001">
    <property type="protein sequence ID" value="KAI3437716.1"/>
    <property type="molecule type" value="Genomic_DNA"/>
</dbReference>
<dbReference type="InterPro" id="IPR029069">
    <property type="entry name" value="HotDog_dom_sf"/>
</dbReference>
<dbReference type="Proteomes" id="UP001055712">
    <property type="component" value="Unassembled WGS sequence"/>
</dbReference>
<dbReference type="AlphaFoldDB" id="A0A9D4TYW7"/>
<dbReference type="SUPFAM" id="SSF54637">
    <property type="entry name" value="Thioesterase/thiol ester dehydrase-isomerase"/>
    <property type="match status" value="2"/>
</dbReference>
<dbReference type="PANTHER" id="PTHR12655">
    <property type="entry name" value="ACYL-COA THIOESTERASE"/>
    <property type="match status" value="1"/>
</dbReference>
<comment type="similarity">
    <text evidence="1">Belongs to the acyl coenzyme A hydrolase family.</text>
</comment>
<dbReference type="Gene3D" id="3.10.129.10">
    <property type="entry name" value="Hotdog Thioesterase"/>
    <property type="match status" value="2"/>
</dbReference>
<evidence type="ECO:0000256" key="2">
    <source>
        <dbReference type="ARBA" id="ARBA00022737"/>
    </source>
</evidence>
<evidence type="ECO:0000256" key="4">
    <source>
        <dbReference type="ARBA" id="ARBA00022946"/>
    </source>
</evidence>
<name>A0A9D4TYW7_CHLVU</name>
<gene>
    <name evidence="6" type="ORF">D9Q98_000164</name>
</gene>
<sequence>MAPAAARAIATVVAEVCDLDSSSISLPGLLDQIDCVYTWLECAMADSPDAETVTAVDRAIEAGARRVGPLGAKHFAAQLAAPELVLAWLSAAVSTVLALRGHDRGPSPLKHINIAGVVSTMADTKLLQPHASALQRAAGLKDNLVQSTSQLIAAAPASCPEELTTRFASLWFNLPALLSTTCRFVGDGIQCWQQQQQQPQRSAAVPDAQRRKVVWLLLRALPHLPTALRVLADCCHAAASVSAATHAAVEGASTCAARHANGKRRHLLAMSVAQAEAVLAAANLSQLAPADRHVAAALLSAVRHGPAALVGSPPVQQTLEGLAERLGVAARGSDSAASFHTEVVKMLHREPQPGAVLELAQASSTRSCAYLRCANLAGEGGPAAGSPGAPTEIPNTQNSYILASSTPITKQLWRERYPWTEEKLLAASARDPATQQPKAPRPLVVTYPFATDDLLREHYRSPWGGVRIGRILEDLDSLSALIAFEHCDVADEASRPPLLVTAGVEAIELSSSKLDLQADMTMSGRVVWAGSSSVDIRMELEQAGQRQLTALFTFVARDMLSGKPHPISSLAPKASEDQRLFCERQRTNQRRKAAREAAKGSTSIHHGMSLKEERWAEQLLAVAKTKMDLPALADSNLLLMDDTSLENTFSCQPQTRNVHGRVFGGFLMRRAFELAHSSTYLFAGTRPQAVEVEQVTFQRPVSVGDLMRLKSWVAHTWVAPSEPTKGMAHVQVEASVTQPERRSSVVTNTFNFVFSFELERDEAGAPIAPKRVLPCNEQQALEVARIVRPGSDASLPYYDAPPLL</sequence>
<feature type="domain" description="HotDog ACOT-type" evidence="5">
    <location>
        <begin position="445"/>
        <end position="560"/>
    </location>
</feature>
<keyword evidence="7" id="KW-1185">Reference proteome</keyword>
<organism evidence="6 7">
    <name type="scientific">Chlorella vulgaris</name>
    <name type="common">Green alga</name>
    <dbReference type="NCBI Taxonomy" id="3077"/>
    <lineage>
        <taxon>Eukaryota</taxon>
        <taxon>Viridiplantae</taxon>
        <taxon>Chlorophyta</taxon>
        <taxon>core chlorophytes</taxon>
        <taxon>Trebouxiophyceae</taxon>
        <taxon>Chlorellales</taxon>
        <taxon>Chlorellaceae</taxon>
        <taxon>Chlorella clade</taxon>
        <taxon>Chlorella</taxon>
    </lineage>
</organism>
<dbReference type="GO" id="GO:0006637">
    <property type="term" value="P:acyl-CoA metabolic process"/>
    <property type="evidence" value="ECO:0007669"/>
    <property type="project" value="TreeGrafter"/>
</dbReference>
<accession>A0A9D4TYW7</accession>
<evidence type="ECO:0000256" key="1">
    <source>
        <dbReference type="ARBA" id="ARBA00010458"/>
    </source>
</evidence>
<comment type="caution">
    <text evidence="6">The sequence shown here is derived from an EMBL/GenBank/DDBJ whole genome shotgun (WGS) entry which is preliminary data.</text>
</comment>
<keyword evidence="2" id="KW-0677">Repeat</keyword>
<protein>
    <recommendedName>
        <fullName evidence="5">HotDog ACOT-type domain-containing protein</fullName>
    </recommendedName>
</protein>
<dbReference type="CDD" id="cd03442">
    <property type="entry name" value="BFIT_BACH"/>
    <property type="match status" value="2"/>
</dbReference>
<evidence type="ECO:0000259" key="5">
    <source>
        <dbReference type="PROSITE" id="PS51770"/>
    </source>
</evidence>
<dbReference type="OrthoDB" id="331699at2759"/>
<reference evidence="6" key="1">
    <citation type="journal article" date="2019" name="Plant J.">
        <title>Chlorella vulgaris genome assembly and annotation reveals the molecular basis for metabolic acclimation to high light conditions.</title>
        <authorList>
            <person name="Cecchin M."/>
            <person name="Marcolungo L."/>
            <person name="Rossato M."/>
            <person name="Girolomoni L."/>
            <person name="Cosentino E."/>
            <person name="Cuine S."/>
            <person name="Li-Beisson Y."/>
            <person name="Delledonne M."/>
            <person name="Ballottari M."/>
        </authorList>
    </citation>
    <scope>NUCLEOTIDE SEQUENCE</scope>
    <source>
        <strain evidence="6">211/11P</strain>
    </source>
</reference>
<feature type="domain" description="HotDog ACOT-type" evidence="5">
    <location>
        <begin position="641"/>
        <end position="760"/>
    </location>
</feature>